<feature type="compositionally biased region" description="Basic and acidic residues" evidence="2">
    <location>
        <begin position="271"/>
        <end position="281"/>
    </location>
</feature>
<feature type="region of interest" description="Disordered" evidence="2">
    <location>
        <begin position="319"/>
        <end position="404"/>
    </location>
</feature>
<reference evidence="3" key="1">
    <citation type="submission" date="2015-10" db="EMBL/GenBank/DDBJ databases">
        <authorList>
            <person name="Regsiter A."/>
            <person name="william w."/>
        </authorList>
    </citation>
    <scope>NUCLEOTIDE SEQUENCE</scope>
    <source>
        <strain evidence="3">Montdore</strain>
    </source>
</reference>
<proteinExistence type="predicted"/>
<feature type="coiled-coil region" evidence="1">
    <location>
        <begin position="164"/>
        <end position="236"/>
    </location>
</feature>
<feature type="region of interest" description="Disordered" evidence="2">
    <location>
        <begin position="18"/>
        <end position="161"/>
    </location>
</feature>
<sequence length="613" mass="66761">MADTDAAKAEKIAAAKKRFEQLKKQKGKKKGSAAPVSTAGEASKSPVQAERAGTPGTPPPAEGQPVEEDAKGLVAGAEEVTEAPPPAAAAETANSDASSPATPADPPVASFGGAGTAAHSRAASMHARRQSASGFRRPSITAADVIRSSNKSPLSPGEMVPDIYRKQATTISELTESVERLEAEVERLKEKEKKLGEAIVQKDEAQETLAGVKTELREAVERAQAAAIEKEAREEELGKLVSIEFGSDIAGKSEVATLTRQTSHLTSQISQRDKAISDLKLHSSSSSSTQDRESLTAKEDQIENMEMDISKLRGDLERAHKSLAESQSALATAESRVKGLEESQESLTKELEESKKKLDKAAERLVAEGAARSSAETKVTSTQAELESANATAKSQAASISSWEKDHNTLKTMYRDADTKGQELQKQASALERENKDLTTQVSELKKRTAHLESEQANLRSSLEKAMSDARRGTGSMPQDDELVDELEDDGRKRLEARIRQLEQQLQQERSRWYTGEKQRLASASAPPHSAQQHQQEFLDVDLNAGEDQHYPRGGGGDHLYAAQMEEERRQMEAQRLERIKEVKRGLANWKGWRLDMTAGGGYGVNFREMFEV</sequence>
<name>A0A292Q3Q2_9PEZI</name>
<feature type="compositionally biased region" description="Basic and acidic residues" evidence="2">
    <location>
        <begin position="290"/>
        <end position="301"/>
    </location>
</feature>
<feature type="compositionally biased region" description="Low complexity" evidence="2">
    <location>
        <begin position="117"/>
        <end position="133"/>
    </location>
</feature>
<evidence type="ECO:0000256" key="1">
    <source>
        <dbReference type="SAM" id="Coils"/>
    </source>
</evidence>
<keyword evidence="1" id="KW-0175">Coiled coil</keyword>
<evidence type="ECO:0000313" key="3">
    <source>
        <dbReference type="EMBL" id="CUS14074.1"/>
    </source>
</evidence>
<feature type="compositionally biased region" description="Polar residues" evidence="2">
    <location>
        <begin position="374"/>
        <end position="402"/>
    </location>
</feature>
<dbReference type="EMBL" id="LN890962">
    <property type="protein sequence ID" value="CUS14074.1"/>
    <property type="molecule type" value="Genomic_DNA"/>
</dbReference>
<evidence type="ECO:0000313" key="4">
    <source>
        <dbReference type="Proteomes" id="UP001412239"/>
    </source>
</evidence>
<feature type="region of interest" description="Disordered" evidence="2">
    <location>
        <begin position="258"/>
        <end position="303"/>
    </location>
</feature>
<feature type="compositionally biased region" description="Low complexity" evidence="2">
    <location>
        <begin position="88"/>
        <end position="110"/>
    </location>
</feature>
<feature type="compositionally biased region" description="Polar residues" evidence="2">
    <location>
        <begin position="258"/>
        <end position="270"/>
    </location>
</feature>
<feature type="compositionally biased region" description="Basic and acidic residues" evidence="2">
    <location>
        <begin position="462"/>
        <end position="472"/>
    </location>
</feature>
<dbReference type="SUPFAM" id="SSF57997">
    <property type="entry name" value="Tropomyosin"/>
    <property type="match status" value="1"/>
</dbReference>
<evidence type="ECO:0000256" key="2">
    <source>
        <dbReference type="SAM" id="MobiDB-lite"/>
    </source>
</evidence>
<dbReference type="AlphaFoldDB" id="A0A292Q3Q2"/>
<feature type="compositionally biased region" description="Basic and acidic residues" evidence="2">
    <location>
        <begin position="335"/>
        <end position="366"/>
    </location>
</feature>
<gene>
    <name evidence="3" type="ORF">GSTUAT00001804001</name>
</gene>
<dbReference type="Proteomes" id="UP001412239">
    <property type="component" value="Unassembled WGS sequence"/>
</dbReference>
<accession>A0A292Q3Q2</accession>
<organism evidence="3 4">
    <name type="scientific">Tuber aestivum</name>
    <name type="common">summer truffle</name>
    <dbReference type="NCBI Taxonomy" id="59557"/>
    <lineage>
        <taxon>Eukaryota</taxon>
        <taxon>Fungi</taxon>
        <taxon>Dikarya</taxon>
        <taxon>Ascomycota</taxon>
        <taxon>Pezizomycotina</taxon>
        <taxon>Pezizomycetes</taxon>
        <taxon>Pezizales</taxon>
        <taxon>Tuberaceae</taxon>
        <taxon>Tuber</taxon>
    </lineage>
</organism>
<dbReference type="Gene3D" id="1.10.287.1490">
    <property type="match status" value="1"/>
</dbReference>
<keyword evidence="4" id="KW-1185">Reference proteome</keyword>
<feature type="region of interest" description="Disordered" evidence="2">
    <location>
        <begin position="450"/>
        <end position="483"/>
    </location>
</feature>
<protein>
    <submittedName>
        <fullName evidence="3">Uncharacterized protein</fullName>
    </submittedName>
</protein>